<sequence>MKKRLLAVIMAAAMMFSLVGCTPNMKAYMAETEKVAEWKGSEFTGKMSMEMEVAIDEEGNTEKIAIPMEMKGKAEGQDKVEMDMVMDMKAIKAMVPAEEAEAANTIPDTINFKMFADADGKAYLKKDTFVNLLGEAAPEELKNIKEEYIALDAMSTMNFNIAGEENEAIANLFSKETMDYLNSEEADAEAEKIMEAMFKDFKPTVDMKVDGRTYSYEINSDQMVTEFKGVMAALKANWANTSTLMAPMLEKMGMEIDKAELDNAFAEFDQAEFDASLDEVKEAIKGSKFGFTSTFEDDKVVEKVDMVLNFADMFKITMNVESTTDKDETIKITMPTSVKTVTMEEWMNMFMTVDTEVTPGETVVLIRYNGEFMEFEDQQPVVKENRTLVPFRGLLEKMGAEVEWDAVNRTVRANKDGVGMVFEVGNKTALVGENRVDMDVPAQIINNRTMIPIRFVSENLGFKVEFDNSVPGVYLIDIYNITEAELEAKINEEVEVEAEVEAETKVETEAQTETEVKVETEDKTDAEVKTTTETEKAA</sequence>
<evidence type="ECO:0000313" key="5">
    <source>
        <dbReference type="Proteomes" id="UP000288812"/>
    </source>
</evidence>
<dbReference type="Proteomes" id="UP000288812">
    <property type="component" value="Unassembled WGS sequence"/>
</dbReference>
<dbReference type="InterPro" id="IPR012854">
    <property type="entry name" value="Cu_amine_oxidase-like_N"/>
</dbReference>
<dbReference type="AlphaFoldDB" id="A0A437S8X5"/>
<gene>
    <name evidence="4" type="ORF">EF514_02190</name>
</gene>
<organism evidence="4 5">
    <name type="scientific">Anaerosphaera multitolerans</name>
    <dbReference type="NCBI Taxonomy" id="2487351"/>
    <lineage>
        <taxon>Bacteria</taxon>
        <taxon>Bacillati</taxon>
        <taxon>Bacillota</taxon>
        <taxon>Tissierellia</taxon>
        <taxon>Tissierellales</taxon>
        <taxon>Peptoniphilaceae</taxon>
        <taxon>Anaerosphaera</taxon>
    </lineage>
</organism>
<dbReference type="OrthoDB" id="2379109at2"/>
<evidence type="ECO:0000256" key="1">
    <source>
        <dbReference type="SAM" id="MobiDB-lite"/>
    </source>
</evidence>
<dbReference type="RefSeq" id="WP_127723360.1">
    <property type="nucleotide sequence ID" value="NZ_RLIH01000002.1"/>
</dbReference>
<feature type="compositionally biased region" description="Basic and acidic residues" evidence="1">
    <location>
        <begin position="502"/>
        <end position="538"/>
    </location>
</feature>
<dbReference type="Gene3D" id="3.30.457.10">
    <property type="entry name" value="Copper amine oxidase-like, N-terminal domain"/>
    <property type="match status" value="1"/>
</dbReference>
<reference evidence="4 5" key="1">
    <citation type="submission" date="2018-11" db="EMBL/GenBank/DDBJ databases">
        <title>Genome sequencing and assembly of Anaerosphaera sp. nov., GS7-6-2.</title>
        <authorList>
            <person name="Rettenmaier R."/>
            <person name="Liebl W."/>
            <person name="Zverlov V."/>
        </authorList>
    </citation>
    <scope>NUCLEOTIDE SEQUENCE [LARGE SCALE GENOMIC DNA]</scope>
    <source>
        <strain evidence="4 5">GS7-6-2</strain>
    </source>
</reference>
<dbReference type="EMBL" id="RLIH01000002">
    <property type="protein sequence ID" value="RVU55560.1"/>
    <property type="molecule type" value="Genomic_DNA"/>
</dbReference>
<evidence type="ECO:0000259" key="3">
    <source>
        <dbReference type="Pfam" id="PF07833"/>
    </source>
</evidence>
<keyword evidence="2" id="KW-0732">Signal</keyword>
<name>A0A437S8X5_9FIRM</name>
<dbReference type="PROSITE" id="PS51257">
    <property type="entry name" value="PROKAR_LIPOPROTEIN"/>
    <property type="match status" value="1"/>
</dbReference>
<dbReference type="SUPFAM" id="SSF55383">
    <property type="entry name" value="Copper amine oxidase, domain N"/>
    <property type="match status" value="1"/>
</dbReference>
<keyword evidence="5" id="KW-1185">Reference proteome</keyword>
<feature type="chain" id="PRO_5039695537" evidence="2">
    <location>
        <begin position="21"/>
        <end position="538"/>
    </location>
</feature>
<evidence type="ECO:0000313" key="4">
    <source>
        <dbReference type="EMBL" id="RVU55560.1"/>
    </source>
</evidence>
<proteinExistence type="predicted"/>
<feature type="region of interest" description="Disordered" evidence="1">
    <location>
        <begin position="499"/>
        <end position="538"/>
    </location>
</feature>
<feature type="domain" description="Copper amine oxidase-like N-terminal" evidence="3">
    <location>
        <begin position="369"/>
        <end position="471"/>
    </location>
</feature>
<evidence type="ECO:0000256" key="2">
    <source>
        <dbReference type="SAM" id="SignalP"/>
    </source>
</evidence>
<protein>
    <submittedName>
        <fullName evidence="4">Copper amine oxidase N-terminal domain-containing protein</fullName>
    </submittedName>
</protein>
<dbReference type="Pfam" id="PF07833">
    <property type="entry name" value="Cu_amine_oxidN1"/>
    <property type="match status" value="1"/>
</dbReference>
<comment type="caution">
    <text evidence="4">The sequence shown here is derived from an EMBL/GenBank/DDBJ whole genome shotgun (WGS) entry which is preliminary data.</text>
</comment>
<accession>A0A437S8X5</accession>
<dbReference type="InterPro" id="IPR036582">
    <property type="entry name" value="Mao_N_sf"/>
</dbReference>
<feature type="signal peptide" evidence="2">
    <location>
        <begin position="1"/>
        <end position="20"/>
    </location>
</feature>